<proteinExistence type="predicted"/>
<protein>
    <submittedName>
        <fullName evidence="8">ABC transporter transmembrane region domain-containing protein</fullName>
    </submittedName>
</protein>
<evidence type="ECO:0000259" key="7">
    <source>
        <dbReference type="PROSITE" id="PS50929"/>
    </source>
</evidence>
<feature type="transmembrane region" description="Helical" evidence="6">
    <location>
        <begin position="264"/>
        <end position="282"/>
    </location>
</feature>
<dbReference type="Proteomes" id="UP001201812">
    <property type="component" value="Unassembled WGS sequence"/>
</dbReference>
<comment type="subcellular location">
    <subcellularLocation>
        <location evidence="1">Membrane</location>
        <topology evidence="1">Multi-pass membrane protein</topology>
    </subcellularLocation>
</comment>
<evidence type="ECO:0000313" key="9">
    <source>
        <dbReference type="Proteomes" id="UP001201812"/>
    </source>
</evidence>
<dbReference type="GO" id="GO:0016020">
    <property type="term" value="C:membrane"/>
    <property type="evidence" value="ECO:0007669"/>
    <property type="project" value="UniProtKB-SubCell"/>
</dbReference>
<comment type="caution">
    <text evidence="8">The sequence shown here is derived from an EMBL/GenBank/DDBJ whole genome shotgun (WGS) entry which is preliminary data.</text>
</comment>
<dbReference type="AlphaFoldDB" id="A0AAD4MIV4"/>
<evidence type="ECO:0000256" key="4">
    <source>
        <dbReference type="ARBA" id="ARBA00023136"/>
    </source>
</evidence>
<keyword evidence="9" id="KW-1185">Reference proteome</keyword>
<reference evidence="8" key="1">
    <citation type="submission" date="2022-01" db="EMBL/GenBank/DDBJ databases">
        <title>Genome Sequence Resource for Two Populations of Ditylenchus destructor, the Migratory Endoparasitic Phytonematode.</title>
        <authorList>
            <person name="Zhang H."/>
            <person name="Lin R."/>
            <person name="Xie B."/>
        </authorList>
    </citation>
    <scope>NUCLEOTIDE SEQUENCE</scope>
    <source>
        <strain evidence="8">BazhouSP</strain>
    </source>
</reference>
<dbReference type="PANTHER" id="PTHR43394:SF22">
    <property type="entry name" value="ABC TRANSMEMBRANE TYPE-1 DOMAIN-CONTAINING PROTEIN"/>
    <property type="match status" value="1"/>
</dbReference>
<dbReference type="EMBL" id="JAKKPZ010000308">
    <property type="protein sequence ID" value="KAI1696768.1"/>
    <property type="molecule type" value="Genomic_DNA"/>
</dbReference>
<accession>A0AAD4MIV4</accession>
<dbReference type="CDD" id="cd18577">
    <property type="entry name" value="ABC_6TM_Pgp_ABCB1_D1_like"/>
    <property type="match status" value="1"/>
</dbReference>
<keyword evidence="2 6" id="KW-0812">Transmembrane</keyword>
<name>A0AAD4MIV4_9BILA</name>
<evidence type="ECO:0000256" key="6">
    <source>
        <dbReference type="SAM" id="Phobius"/>
    </source>
</evidence>
<dbReference type="SUPFAM" id="SSF90123">
    <property type="entry name" value="ABC transporter transmembrane region"/>
    <property type="match status" value="1"/>
</dbReference>
<dbReference type="InterPro" id="IPR039421">
    <property type="entry name" value="Type_1_exporter"/>
</dbReference>
<sequence>MTKDRLTSPLPTNEGQSDPLISPQEKCNINFNSQKNGVHMSIENPEEAFSLEEISGSSRKMGARKDGKSKKMCCFNPKEPKDGVKNEYQTASFREMLRYAEPRDWWMLSAALTGSILTGLSYSLHCYTEGGISDALMEGQFQYHNGTLAENMDKFSGKITVYLWRFFFLGCAEFMIVMLAMGCMYTLCERQTYLIKMKLFETILNQDMSWFDHNEVGALTQKMTDGIEKIKSGMCDKFIIMLQAISSLAIGVFVGLYMSWQLTLIMLAMTPLITFSIVYSAHRLSKSVRREMDAYANAGGVAEEVISGIRTVTSFNAQEFEAKR</sequence>
<keyword evidence="3 6" id="KW-1133">Transmembrane helix</keyword>
<feature type="domain" description="ABC transmembrane type-1" evidence="7">
    <location>
        <begin position="162"/>
        <end position="324"/>
    </location>
</feature>
<gene>
    <name evidence="8" type="ORF">DdX_18876</name>
</gene>
<evidence type="ECO:0000313" key="8">
    <source>
        <dbReference type="EMBL" id="KAI1696768.1"/>
    </source>
</evidence>
<dbReference type="PANTHER" id="PTHR43394">
    <property type="entry name" value="ATP-DEPENDENT PERMEASE MDL1, MITOCHONDRIAL"/>
    <property type="match status" value="1"/>
</dbReference>
<feature type="transmembrane region" description="Helical" evidence="6">
    <location>
        <begin position="238"/>
        <end position="258"/>
    </location>
</feature>
<evidence type="ECO:0000256" key="3">
    <source>
        <dbReference type="ARBA" id="ARBA00022989"/>
    </source>
</evidence>
<organism evidence="8 9">
    <name type="scientific">Ditylenchus destructor</name>
    <dbReference type="NCBI Taxonomy" id="166010"/>
    <lineage>
        <taxon>Eukaryota</taxon>
        <taxon>Metazoa</taxon>
        <taxon>Ecdysozoa</taxon>
        <taxon>Nematoda</taxon>
        <taxon>Chromadorea</taxon>
        <taxon>Rhabditida</taxon>
        <taxon>Tylenchina</taxon>
        <taxon>Tylenchomorpha</taxon>
        <taxon>Sphaerularioidea</taxon>
        <taxon>Anguinidae</taxon>
        <taxon>Anguininae</taxon>
        <taxon>Ditylenchus</taxon>
    </lineage>
</organism>
<dbReference type="Pfam" id="PF00664">
    <property type="entry name" value="ABC_membrane"/>
    <property type="match status" value="1"/>
</dbReference>
<keyword evidence="4 6" id="KW-0472">Membrane</keyword>
<dbReference type="InterPro" id="IPR011527">
    <property type="entry name" value="ABC1_TM_dom"/>
</dbReference>
<feature type="transmembrane region" description="Helical" evidence="6">
    <location>
        <begin position="162"/>
        <end position="188"/>
    </location>
</feature>
<dbReference type="InterPro" id="IPR036640">
    <property type="entry name" value="ABC1_TM_sf"/>
</dbReference>
<dbReference type="GO" id="GO:0005524">
    <property type="term" value="F:ATP binding"/>
    <property type="evidence" value="ECO:0007669"/>
    <property type="project" value="InterPro"/>
</dbReference>
<evidence type="ECO:0000256" key="5">
    <source>
        <dbReference type="SAM" id="MobiDB-lite"/>
    </source>
</evidence>
<feature type="transmembrane region" description="Helical" evidence="6">
    <location>
        <begin position="105"/>
        <end position="124"/>
    </location>
</feature>
<feature type="region of interest" description="Disordered" evidence="5">
    <location>
        <begin position="1"/>
        <end position="25"/>
    </location>
</feature>
<dbReference type="Gene3D" id="1.20.1560.10">
    <property type="entry name" value="ABC transporter type 1, transmembrane domain"/>
    <property type="match status" value="1"/>
</dbReference>
<dbReference type="GO" id="GO:0140359">
    <property type="term" value="F:ABC-type transporter activity"/>
    <property type="evidence" value="ECO:0007669"/>
    <property type="project" value="InterPro"/>
</dbReference>
<dbReference type="PROSITE" id="PS50929">
    <property type="entry name" value="ABC_TM1F"/>
    <property type="match status" value="1"/>
</dbReference>
<evidence type="ECO:0000256" key="1">
    <source>
        <dbReference type="ARBA" id="ARBA00004141"/>
    </source>
</evidence>
<evidence type="ECO:0000256" key="2">
    <source>
        <dbReference type="ARBA" id="ARBA00022692"/>
    </source>
</evidence>